<dbReference type="InterPro" id="IPR038765">
    <property type="entry name" value="Papain-like_cys_pep_sf"/>
</dbReference>
<keyword evidence="2" id="KW-0812">Transmembrane</keyword>
<dbReference type="InterPro" id="IPR002931">
    <property type="entry name" value="Transglutaminase-like"/>
</dbReference>
<proteinExistence type="predicted"/>
<feature type="transmembrane region" description="Helical" evidence="2">
    <location>
        <begin position="199"/>
        <end position="218"/>
    </location>
</feature>
<evidence type="ECO:0000256" key="1">
    <source>
        <dbReference type="SAM" id="MobiDB-lite"/>
    </source>
</evidence>
<keyword evidence="2" id="KW-1133">Transmembrane helix</keyword>
<keyword evidence="4" id="KW-0645">Protease</keyword>
<sequence>MTATATRPSPRVADVFERREPPKDTPPEPASQAPGGGAGDTLTLLALTLSVAIGFGRLFSGTAWVYPVIIATVVGHGLAWFLRRRGAPTALAAAVTLLGVVLATIWTLLPQTTLYGLPTIDTLSTAADSLTNARALFRQVAAPTPAVPGFLLAIMVALGITAFMADWAAFRVNATFEALIPSFTVFIFTAGVGSGRYRLWATALFLIAALGFLLAHSLSLQTRFGTWFGGRRSSGPGTVASAGAALGGIALVVGLIVGPALPGADSGGIVRYKGQGPAGPASRATVSPLVDIRGRLQEHGNIEVFTVKSPVRAYWRLTSLDTFDGTIWSSEDKYTKTRGRLARDVTPGPGVQTSEVEQEFEVLSLSSIWAPAAYQPSSLSGLDSPSYNADTGSIITKNSFSNGSKYRVTSVIPSFTDAQLRTAQVAVPDDIRATYLAQPQAAPRVRDLTSRLTAGLPNQYEKALALQNYFRTFTYDLQAISGHDSRALETFLFDTKRGYCEQFAGAYAVMARLAGLPARVAVGFTPGDLEADGLYHVRDENAHAWPEVYFENFGWVAFEPTPGRGAPYAEGYTGVPEQQDPAGASPTTVPTTTPTSIAQGPVEGAEETIPDLTSGRDETLSAEVGTDPVIIGFFVVLGLIALYLLVVPLLHYLRRYRRHAAATTPTAKVLAAWADVEDAFDQAGMARHDAETYAEYSVRAGRSAGLSTEVNTELRLLAREAAASVFAGDDRSPEVVDRSIAGARQVIAAVQDQLGPRERVAWWLDPRRFLPARRSRTGDGRRAEPALSAR</sequence>
<dbReference type="GO" id="GO:0008233">
    <property type="term" value="F:peptidase activity"/>
    <property type="evidence" value="ECO:0007669"/>
    <property type="project" value="UniProtKB-KW"/>
</dbReference>
<dbReference type="InterPro" id="IPR021878">
    <property type="entry name" value="TgpA_N"/>
</dbReference>
<feature type="transmembrane region" description="Helical" evidence="2">
    <location>
        <begin position="629"/>
        <end position="650"/>
    </location>
</feature>
<organism evidence="4">
    <name type="scientific">uncultured Acidimicrobiales bacterium</name>
    <dbReference type="NCBI Taxonomy" id="310071"/>
    <lineage>
        <taxon>Bacteria</taxon>
        <taxon>Bacillati</taxon>
        <taxon>Actinomycetota</taxon>
        <taxon>Acidimicrobiia</taxon>
        <taxon>Acidimicrobiales</taxon>
        <taxon>environmental samples</taxon>
    </lineage>
</organism>
<dbReference type="Pfam" id="PF01841">
    <property type="entry name" value="Transglut_core"/>
    <property type="match status" value="1"/>
</dbReference>
<dbReference type="GO" id="GO:0006508">
    <property type="term" value="P:proteolysis"/>
    <property type="evidence" value="ECO:0007669"/>
    <property type="project" value="UniProtKB-KW"/>
</dbReference>
<dbReference type="EMBL" id="CADCTF010000111">
    <property type="protein sequence ID" value="CAA9252564.1"/>
    <property type="molecule type" value="Genomic_DNA"/>
</dbReference>
<dbReference type="PANTHER" id="PTHR42736">
    <property type="entry name" value="PROTEIN-GLUTAMINE GAMMA-GLUTAMYLTRANSFERASE"/>
    <property type="match status" value="1"/>
</dbReference>
<gene>
    <name evidence="4" type="ORF">AVDCRST_MAG50-2325</name>
</gene>
<dbReference type="PANTHER" id="PTHR42736:SF1">
    <property type="entry name" value="PROTEIN-GLUTAMINE GAMMA-GLUTAMYLTRANSFERASE"/>
    <property type="match status" value="1"/>
</dbReference>
<evidence type="ECO:0000313" key="4">
    <source>
        <dbReference type="EMBL" id="CAA9252564.1"/>
    </source>
</evidence>
<dbReference type="SMART" id="SM00460">
    <property type="entry name" value="TGc"/>
    <property type="match status" value="1"/>
</dbReference>
<keyword evidence="2" id="KW-0472">Membrane</keyword>
<feature type="region of interest" description="Disordered" evidence="1">
    <location>
        <begin position="1"/>
        <end position="36"/>
    </location>
</feature>
<evidence type="ECO:0000259" key="3">
    <source>
        <dbReference type="SMART" id="SM00460"/>
    </source>
</evidence>
<evidence type="ECO:0000256" key="2">
    <source>
        <dbReference type="SAM" id="Phobius"/>
    </source>
</evidence>
<dbReference type="Gene3D" id="3.10.620.30">
    <property type="match status" value="1"/>
</dbReference>
<feature type="region of interest" description="Disordered" evidence="1">
    <location>
        <begin position="573"/>
        <end position="617"/>
    </location>
</feature>
<dbReference type="InterPro" id="IPR052901">
    <property type="entry name" value="Bact_TGase-like"/>
</dbReference>
<dbReference type="SUPFAM" id="SSF54001">
    <property type="entry name" value="Cysteine proteinases"/>
    <property type="match status" value="1"/>
</dbReference>
<protein>
    <submittedName>
        <fullName evidence="4">FIG001454: Transglutaminase-like enzymes, putative cysteine proteases</fullName>
    </submittedName>
</protein>
<name>A0A6J4IK58_9ACTN</name>
<dbReference type="AlphaFoldDB" id="A0A6J4IK58"/>
<feature type="compositionally biased region" description="Low complexity" evidence="1">
    <location>
        <begin position="586"/>
        <end position="595"/>
    </location>
</feature>
<feature type="transmembrane region" description="Helical" evidence="2">
    <location>
        <begin position="172"/>
        <end position="193"/>
    </location>
</feature>
<reference evidence="4" key="1">
    <citation type="submission" date="2020-02" db="EMBL/GenBank/DDBJ databases">
        <authorList>
            <person name="Meier V. D."/>
        </authorList>
    </citation>
    <scope>NUCLEOTIDE SEQUENCE</scope>
    <source>
        <strain evidence="4">AVDCRST_MAG50</strain>
    </source>
</reference>
<accession>A0A6J4IK58</accession>
<feature type="compositionally biased region" description="Basic and acidic residues" evidence="1">
    <location>
        <begin position="14"/>
        <end position="26"/>
    </location>
</feature>
<feature type="transmembrane region" description="Helical" evidence="2">
    <location>
        <begin position="64"/>
        <end position="82"/>
    </location>
</feature>
<dbReference type="Pfam" id="PF11992">
    <property type="entry name" value="TgpA_N"/>
    <property type="match status" value="1"/>
</dbReference>
<feature type="domain" description="Transglutaminase-like" evidence="3">
    <location>
        <begin position="492"/>
        <end position="562"/>
    </location>
</feature>
<keyword evidence="4" id="KW-0378">Hydrolase</keyword>
<feature type="transmembrane region" description="Helical" evidence="2">
    <location>
        <begin position="89"/>
        <end position="109"/>
    </location>
</feature>
<feature type="transmembrane region" description="Helical" evidence="2">
    <location>
        <begin position="239"/>
        <end position="261"/>
    </location>
</feature>
<feature type="transmembrane region" description="Helical" evidence="2">
    <location>
        <begin position="146"/>
        <end position="165"/>
    </location>
</feature>